<dbReference type="PANTHER" id="PTHR11096">
    <property type="entry name" value="RNA 3' TERMINAL PHOSPHATE CYCLASE"/>
    <property type="match status" value="1"/>
</dbReference>
<dbReference type="GO" id="GO:0005634">
    <property type="term" value="C:nucleus"/>
    <property type="evidence" value="ECO:0007669"/>
    <property type="project" value="TreeGrafter"/>
</dbReference>
<dbReference type="PIRSF" id="PIRSF005378">
    <property type="entry name" value="RNA3'_term_phos_cycl_euk"/>
    <property type="match status" value="1"/>
</dbReference>
<dbReference type="EMBL" id="BMAV01026429">
    <property type="protein sequence ID" value="GFS50280.1"/>
    <property type="molecule type" value="Genomic_DNA"/>
</dbReference>
<evidence type="ECO:0000259" key="12">
    <source>
        <dbReference type="Pfam" id="PF05189"/>
    </source>
</evidence>
<keyword evidence="4" id="KW-0436">Ligase</keyword>
<comment type="function">
    <text evidence="8">Catalyzes the conversion of 3'-phosphate to a 2',3'-cyclic phosphodiester at the end of RNA. The mechanism of action of the enzyme occurs in 3 steps: (A) adenylation of the enzyme by ATP; (B) transfer of adenylate to an RNA-N3'P to produce RNA-N3'PP5'A; (C) and attack of the adjacent 2'-hydroxyl on the 3'-phosphorus in the diester linkage to produce the cyclic end product. Likely functions in some aspects of cellular RNA processing. Function plays an important role in regulating axon regeneration by inhibiting central nervous system (CNS) axon regeneration following optic nerve injury.</text>
</comment>
<evidence type="ECO:0000256" key="1">
    <source>
        <dbReference type="ARBA" id="ARBA00009206"/>
    </source>
</evidence>
<dbReference type="InterPro" id="IPR036553">
    <property type="entry name" value="RPTC_insert"/>
</dbReference>
<proteinExistence type="inferred from homology"/>
<dbReference type="GO" id="GO:0006396">
    <property type="term" value="P:RNA processing"/>
    <property type="evidence" value="ECO:0007669"/>
    <property type="project" value="InterPro"/>
</dbReference>
<dbReference type="SUPFAM" id="SSF55205">
    <property type="entry name" value="EPT/RTPC-like"/>
    <property type="match status" value="2"/>
</dbReference>
<dbReference type="InterPro" id="IPR000228">
    <property type="entry name" value="RNA3'_term_phos_cyc"/>
</dbReference>
<evidence type="ECO:0000256" key="9">
    <source>
        <dbReference type="PIRSR" id="PIRSR005378-1"/>
    </source>
</evidence>
<evidence type="ECO:0000256" key="2">
    <source>
        <dbReference type="ARBA" id="ARBA00012725"/>
    </source>
</evidence>
<protein>
    <recommendedName>
        <fullName evidence="3">RNA 3'-terminal phosphate cyclase</fullName>
        <ecNumber evidence="2">6.5.1.4</ecNumber>
    </recommendedName>
    <alternativeName>
        <fullName evidence="7">RNA terminal phosphate cyclase domain-containing protein 1</fullName>
    </alternativeName>
</protein>
<organism evidence="13 14">
    <name type="scientific">Trichonephila inaurata madagascariensis</name>
    <dbReference type="NCBI Taxonomy" id="2747483"/>
    <lineage>
        <taxon>Eukaryota</taxon>
        <taxon>Metazoa</taxon>
        <taxon>Ecdysozoa</taxon>
        <taxon>Arthropoda</taxon>
        <taxon>Chelicerata</taxon>
        <taxon>Arachnida</taxon>
        <taxon>Araneae</taxon>
        <taxon>Araneomorphae</taxon>
        <taxon>Entelegynae</taxon>
        <taxon>Araneoidea</taxon>
        <taxon>Nephilidae</taxon>
        <taxon>Trichonephila</taxon>
        <taxon>Trichonephila inaurata</taxon>
    </lineage>
</organism>
<evidence type="ECO:0000256" key="6">
    <source>
        <dbReference type="ARBA" id="ARBA00024481"/>
    </source>
</evidence>
<keyword evidence="10" id="KW-0067">ATP-binding</keyword>
<accession>A0A8X6JPX7</accession>
<dbReference type="HAMAP" id="MF_00200">
    <property type="entry name" value="RTC"/>
    <property type="match status" value="1"/>
</dbReference>
<evidence type="ECO:0000259" key="11">
    <source>
        <dbReference type="Pfam" id="PF01137"/>
    </source>
</evidence>
<dbReference type="Proteomes" id="UP000886998">
    <property type="component" value="Unassembled WGS sequence"/>
</dbReference>
<evidence type="ECO:0000256" key="7">
    <source>
        <dbReference type="ARBA" id="ARBA00032543"/>
    </source>
</evidence>
<dbReference type="Pfam" id="PF05189">
    <property type="entry name" value="RTC_insert"/>
    <property type="match status" value="1"/>
</dbReference>
<dbReference type="GO" id="GO:0005524">
    <property type="term" value="F:ATP binding"/>
    <property type="evidence" value="ECO:0007669"/>
    <property type="project" value="UniProtKB-KW"/>
</dbReference>
<dbReference type="InterPro" id="IPR020719">
    <property type="entry name" value="RNA3'_term_phos_cycl-like_CS"/>
</dbReference>
<sequence length="358" mass="38402">MSEEILEIDGSTLEGGGQILRNAVAFSALLKKPIKVINIRAGRSNPGLRPQHLAGLLLAKDLTNGRLKGGKVGSTEISFYPGDIQGKKYFADPGTAGSVMLLFQVAFPCLLFADTKSEVNLRGGTNADMAPQLDEVLMVFKPIMEKFGAKFECEIIKRGYFPKGGGEVNFTIEPCAPHLKPVEILEVGNVTDIEGRSYVGGVLTLKMSHGMADSACRSLGNAFPGVNIKIDRVKEPDEMVIGIGSGIVLMAKTDTGCLIGGASLGKRGVSVDDVGDRAAKELEKEIKSSGCVDSHVQDQLVIFMALAKGKSRIRIGPATPHTRTAIWVAERMTEAKFNIIEDGKTFIMECEGIGFERT</sequence>
<evidence type="ECO:0000256" key="5">
    <source>
        <dbReference type="ARBA" id="ARBA00022741"/>
    </source>
</evidence>
<dbReference type="Gene3D" id="3.30.360.20">
    <property type="entry name" value="RNA 3'-terminal phosphate cyclase, insert domain"/>
    <property type="match status" value="1"/>
</dbReference>
<evidence type="ECO:0000313" key="14">
    <source>
        <dbReference type="Proteomes" id="UP000886998"/>
    </source>
</evidence>
<dbReference type="FunFam" id="3.30.360.20:FF:000002">
    <property type="entry name" value="RNA terminal phosphate cyclase-like 1"/>
    <property type="match status" value="1"/>
</dbReference>
<dbReference type="GO" id="GO:0003963">
    <property type="term" value="F:RNA-3'-phosphate cyclase activity"/>
    <property type="evidence" value="ECO:0007669"/>
    <property type="project" value="UniProtKB-EC"/>
</dbReference>
<dbReference type="AlphaFoldDB" id="A0A8X6JPX7"/>
<keyword evidence="5 10" id="KW-0547">Nucleotide-binding</keyword>
<dbReference type="InterPro" id="IPR013791">
    <property type="entry name" value="RNA3'-term_phos_cycl_insert"/>
</dbReference>
<feature type="active site" description="Tele-AMP-histidine intermediate" evidence="9">
    <location>
        <position position="321"/>
    </location>
</feature>
<dbReference type="Pfam" id="PF01137">
    <property type="entry name" value="RTC"/>
    <property type="match status" value="1"/>
</dbReference>
<dbReference type="Gene3D" id="3.65.10.20">
    <property type="entry name" value="RNA 3'-terminal phosphate cyclase domain"/>
    <property type="match status" value="1"/>
</dbReference>
<feature type="binding site" evidence="10">
    <location>
        <position position="104"/>
    </location>
    <ligand>
        <name>ATP</name>
        <dbReference type="ChEBI" id="CHEBI:30616"/>
    </ligand>
</feature>
<dbReference type="InterPro" id="IPR017770">
    <property type="entry name" value="RNA3'_term_phos_cyc_type_1"/>
</dbReference>
<dbReference type="OrthoDB" id="25029at2759"/>
<dbReference type="NCBIfam" id="TIGR03399">
    <property type="entry name" value="RNA_3prim_cycl"/>
    <property type="match status" value="1"/>
</dbReference>
<evidence type="ECO:0000256" key="10">
    <source>
        <dbReference type="PIRSR" id="PIRSR005378-2"/>
    </source>
</evidence>
<dbReference type="InterPro" id="IPR023797">
    <property type="entry name" value="RNA3'_phos_cyclase_dom"/>
</dbReference>
<dbReference type="SUPFAM" id="SSF52913">
    <property type="entry name" value="RNA 3'-terminal phosphate cyclase, RPTC, insert domain"/>
    <property type="match status" value="1"/>
</dbReference>
<comment type="similarity">
    <text evidence="1">Belongs to the RNA 3'-terminal cyclase family. Type 1 subfamily.</text>
</comment>
<dbReference type="PROSITE" id="PS01287">
    <property type="entry name" value="RTC"/>
    <property type="match status" value="1"/>
</dbReference>
<feature type="domain" description="RNA 3'-terminal phosphate cyclase" evidence="11">
    <location>
        <begin position="13"/>
        <end position="339"/>
    </location>
</feature>
<dbReference type="PANTHER" id="PTHR11096:SF0">
    <property type="entry name" value="RNA 3'-TERMINAL PHOSPHATE CYCLASE"/>
    <property type="match status" value="1"/>
</dbReference>
<gene>
    <name evidence="13" type="primary">RTCA</name>
    <name evidence="13" type="ORF">TNIN_96731</name>
</gene>
<keyword evidence="14" id="KW-1185">Reference proteome</keyword>
<evidence type="ECO:0000256" key="8">
    <source>
        <dbReference type="ARBA" id="ARBA00045867"/>
    </source>
</evidence>
<dbReference type="InterPro" id="IPR037136">
    <property type="entry name" value="RNA3'_phos_cyclase_dom_sf"/>
</dbReference>
<feature type="domain" description="RNA 3'-terminal phosphate cyclase insert" evidence="12">
    <location>
        <begin position="186"/>
        <end position="287"/>
    </location>
</feature>
<name>A0A8X6JPX7_9ARAC</name>
<evidence type="ECO:0000256" key="3">
    <source>
        <dbReference type="ARBA" id="ARBA00021428"/>
    </source>
</evidence>
<feature type="binding site" evidence="10">
    <location>
        <begin position="295"/>
        <end position="299"/>
    </location>
    <ligand>
        <name>ATP</name>
        <dbReference type="ChEBI" id="CHEBI:30616"/>
    </ligand>
</feature>
<dbReference type="EC" id="6.5.1.4" evidence="2"/>
<dbReference type="InterPro" id="IPR013792">
    <property type="entry name" value="RNA3'P_cycl/enolpyr_Trfase_a/b"/>
</dbReference>
<comment type="caution">
    <text evidence="13">The sequence shown here is derived from an EMBL/GenBank/DDBJ whole genome shotgun (WGS) entry which is preliminary data.</text>
</comment>
<evidence type="ECO:0000313" key="13">
    <source>
        <dbReference type="EMBL" id="GFS50280.1"/>
    </source>
</evidence>
<evidence type="ECO:0000256" key="4">
    <source>
        <dbReference type="ARBA" id="ARBA00022598"/>
    </source>
</evidence>
<reference evidence="13" key="1">
    <citation type="submission" date="2020-08" db="EMBL/GenBank/DDBJ databases">
        <title>Multicomponent nature underlies the extraordinary mechanical properties of spider dragline silk.</title>
        <authorList>
            <person name="Kono N."/>
            <person name="Nakamura H."/>
            <person name="Mori M."/>
            <person name="Yoshida Y."/>
            <person name="Ohtoshi R."/>
            <person name="Malay A.D."/>
            <person name="Moran D.A.P."/>
            <person name="Tomita M."/>
            <person name="Numata K."/>
            <person name="Arakawa K."/>
        </authorList>
    </citation>
    <scope>NUCLEOTIDE SEQUENCE</scope>
</reference>
<comment type="catalytic activity">
    <reaction evidence="6">
        <text>a 3'-end 3'-phospho-ribonucleotide-RNA + ATP = a 3'-end 2',3'-cyclophospho-ribonucleotide-RNA + AMP + diphosphate</text>
        <dbReference type="Rhea" id="RHEA:23976"/>
        <dbReference type="Rhea" id="RHEA-COMP:10463"/>
        <dbReference type="Rhea" id="RHEA-COMP:10464"/>
        <dbReference type="ChEBI" id="CHEBI:30616"/>
        <dbReference type="ChEBI" id="CHEBI:33019"/>
        <dbReference type="ChEBI" id="CHEBI:83062"/>
        <dbReference type="ChEBI" id="CHEBI:83064"/>
        <dbReference type="ChEBI" id="CHEBI:456215"/>
        <dbReference type="EC" id="6.5.1.4"/>
    </reaction>
</comment>